<evidence type="ECO:0000259" key="1">
    <source>
        <dbReference type="Pfam" id="PF00149"/>
    </source>
</evidence>
<dbReference type="KEGG" id="cpro:CPRO_01340"/>
<dbReference type="GO" id="GO:0004081">
    <property type="term" value="F:bis(5'-nucleosyl)-tetraphosphatase (asymmetrical) activity"/>
    <property type="evidence" value="ECO:0007669"/>
    <property type="project" value="UniProtKB-EC"/>
</dbReference>
<dbReference type="InterPro" id="IPR029052">
    <property type="entry name" value="Metallo-depent_PP-like"/>
</dbReference>
<dbReference type="EMBL" id="CP014223">
    <property type="protein sequence ID" value="AMJ39758.1"/>
    <property type="molecule type" value="Genomic_DNA"/>
</dbReference>
<dbReference type="GO" id="GO:0005737">
    <property type="term" value="C:cytoplasm"/>
    <property type="evidence" value="ECO:0007669"/>
    <property type="project" value="TreeGrafter"/>
</dbReference>
<dbReference type="SUPFAM" id="SSF56300">
    <property type="entry name" value="Metallo-dependent phosphatases"/>
    <property type="match status" value="1"/>
</dbReference>
<evidence type="ECO:0000313" key="3">
    <source>
        <dbReference type="EMBL" id="SHE28969.1"/>
    </source>
</evidence>
<dbReference type="Proteomes" id="UP000068026">
    <property type="component" value="Chromosome"/>
</dbReference>
<dbReference type="InterPro" id="IPR004843">
    <property type="entry name" value="Calcineurin-like_PHP"/>
</dbReference>
<keyword evidence="2" id="KW-0378">Hydrolase</keyword>
<dbReference type="Proteomes" id="UP000184204">
    <property type="component" value="Unassembled WGS sequence"/>
</dbReference>
<dbReference type="GO" id="GO:0016791">
    <property type="term" value="F:phosphatase activity"/>
    <property type="evidence" value="ECO:0007669"/>
    <property type="project" value="TreeGrafter"/>
</dbReference>
<reference evidence="5" key="3">
    <citation type="submission" date="2016-11" db="EMBL/GenBank/DDBJ databases">
        <authorList>
            <person name="Jaros S."/>
            <person name="Januszkiewicz K."/>
            <person name="Wedrychowicz H."/>
        </authorList>
    </citation>
    <scope>NUCLEOTIDE SEQUENCE [LARGE SCALE GENOMIC DNA]</scope>
    <source>
        <strain evidence="5">DSM 1682</strain>
    </source>
</reference>
<reference evidence="2 4" key="1">
    <citation type="journal article" date="2016" name="Genome Announc.">
        <title>Complete Genome Sequence of the Amino Acid-Fermenting Clostridium propionicum X2 (DSM 1682).</title>
        <authorList>
            <person name="Poehlein A."/>
            <person name="Schlien K."/>
            <person name="Chowdhury N.P."/>
            <person name="Gottschalk G."/>
            <person name="Buckel W."/>
            <person name="Daniel R."/>
        </authorList>
    </citation>
    <scope>NUCLEOTIDE SEQUENCE [LARGE SCALE GENOMIC DNA]</scope>
    <source>
        <strain evidence="2 4">X2</strain>
    </source>
</reference>
<gene>
    <name evidence="2" type="primary">prpE</name>
    <name evidence="2" type="ORF">CPRO_01340</name>
    <name evidence="3" type="ORF">SAMN02745151_00220</name>
</gene>
<evidence type="ECO:0000313" key="2">
    <source>
        <dbReference type="EMBL" id="AMJ39758.1"/>
    </source>
</evidence>
<evidence type="ECO:0000313" key="5">
    <source>
        <dbReference type="Proteomes" id="UP000184204"/>
    </source>
</evidence>
<reference evidence="3" key="4">
    <citation type="submission" date="2016-11" db="EMBL/GenBank/DDBJ databases">
        <authorList>
            <person name="Varghese N."/>
            <person name="Submissions S."/>
        </authorList>
    </citation>
    <scope>NUCLEOTIDE SEQUENCE</scope>
    <source>
        <strain evidence="3">DSM 1682</strain>
    </source>
</reference>
<dbReference type="CDD" id="cd07423">
    <property type="entry name" value="MPP_Prp_like"/>
    <property type="match status" value="1"/>
</dbReference>
<dbReference type="EMBL" id="FQUA01000001">
    <property type="protein sequence ID" value="SHE28969.1"/>
    <property type="molecule type" value="Genomic_DNA"/>
</dbReference>
<evidence type="ECO:0000313" key="4">
    <source>
        <dbReference type="Proteomes" id="UP000068026"/>
    </source>
</evidence>
<dbReference type="PANTHER" id="PTHR42850:SF7">
    <property type="entry name" value="BIS(5'-NUCLEOSYL)-TETRAPHOSPHATASE PRPE [ASYMMETRICAL]"/>
    <property type="match status" value="1"/>
</dbReference>
<accession>A0A110A6M5</accession>
<proteinExistence type="predicted"/>
<dbReference type="Pfam" id="PF00149">
    <property type="entry name" value="Metallophos"/>
    <property type="match status" value="1"/>
</dbReference>
<sequence>MREHRERNFRILEFRENKFDIIGDVHGCYDELMELVAKLGYEKKGQAYLHPKGRRMISVGDVADKGPKNIAALEFWMDQVAFAGAFWVHGNHCNKLYRYFLGNKVRLSHGLENTVEEFEKLSKEERIAFRNRFMCCYESQCYYLLLDKRRLAVVHGGLREESMGRFSNKIRAVCLYGETTGVFEDNGKPVRLDWAADYHGKTFVVYGHTVAEGPRIVHNTVGIDQGCVYGGYLTALRYPELEFVQVRGRKYAEYGGSGKVPD</sequence>
<dbReference type="OrthoDB" id="9779903at2"/>
<dbReference type="InterPro" id="IPR050126">
    <property type="entry name" value="Ap4A_hydrolase"/>
</dbReference>
<reference evidence="4" key="2">
    <citation type="submission" date="2016-01" db="EMBL/GenBank/DDBJ databases">
        <authorList>
            <person name="Poehlein A."/>
            <person name="Schlien K."/>
            <person name="Gottschalk G."/>
            <person name="Buckel W."/>
            <person name="Daniel R."/>
        </authorList>
    </citation>
    <scope>NUCLEOTIDE SEQUENCE [LARGE SCALE GENOMIC DNA]</scope>
    <source>
        <strain evidence="4">X2</strain>
    </source>
</reference>
<feature type="domain" description="Calcineurin-like phosphoesterase" evidence="1">
    <location>
        <begin position="18"/>
        <end position="210"/>
    </location>
</feature>
<dbReference type="EC" id="3.6.1.17" evidence="2"/>
<dbReference type="AlphaFoldDB" id="A0A110A6M5"/>
<name>A0A110A6M5_ANAPI</name>
<dbReference type="PANTHER" id="PTHR42850">
    <property type="entry name" value="METALLOPHOSPHOESTERASE"/>
    <property type="match status" value="1"/>
</dbReference>
<protein>
    <submittedName>
        <fullName evidence="3">Bis(5'-nucleosyl)-tetraphosphatase (Symmetrical)</fullName>
    </submittedName>
    <submittedName>
        <fullName evidence="2">Bis(5'-nucleosyl)-tetraphosphatase PrpE</fullName>
        <ecNumber evidence="2">3.6.1.17</ecNumber>
    </submittedName>
</protein>
<organism evidence="3 5">
    <name type="scientific">Anaerotignum propionicum DSM 1682</name>
    <dbReference type="NCBI Taxonomy" id="991789"/>
    <lineage>
        <taxon>Bacteria</taxon>
        <taxon>Bacillati</taxon>
        <taxon>Bacillota</taxon>
        <taxon>Clostridia</taxon>
        <taxon>Lachnospirales</taxon>
        <taxon>Anaerotignaceae</taxon>
        <taxon>Anaerotignum</taxon>
    </lineage>
</organism>
<dbReference type="Gene3D" id="3.60.21.10">
    <property type="match status" value="1"/>
</dbReference>
<dbReference type="InterPro" id="IPR041780">
    <property type="entry name" value="MPP_PrpE-like"/>
</dbReference>
<keyword evidence="4" id="KW-1185">Reference proteome</keyword>
<dbReference type="RefSeq" id="WP_066046714.1">
    <property type="nucleotide sequence ID" value="NZ_CP014223.1"/>
</dbReference>